<dbReference type="PANTHER" id="PTHR45080:SF8">
    <property type="entry name" value="IG-LIKE DOMAIN-CONTAINING PROTEIN"/>
    <property type="match status" value="1"/>
</dbReference>
<dbReference type="GO" id="GO:0005886">
    <property type="term" value="C:plasma membrane"/>
    <property type="evidence" value="ECO:0007669"/>
    <property type="project" value="TreeGrafter"/>
</dbReference>
<keyword evidence="4" id="KW-0812">Transmembrane</keyword>
<keyword evidence="2" id="KW-1015">Disulfide bond</keyword>
<dbReference type="EnsemblMetazoa" id="CLYHEMT000310.1">
    <property type="protein sequence ID" value="CLYHEMP000310.1"/>
    <property type="gene ID" value="CLYHEMG000310"/>
</dbReference>
<evidence type="ECO:0000256" key="2">
    <source>
        <dbReference type="ARBA" id="ARBA00023157"/>
    </source>
</evidence>
<keyword evidence="1" id="KW-0732">Signal</keyword>
<dbReference type="PROSITE" id="PS50835">
    <property type="entry name" value="IG_LIKE"/>
    <property type="match status" value="2"/>
</dbReference>
<keyword evidence="4" id="KW-0472">Membrane</keyword>
<evidence type="ECO:0000313" key="6">
    <source>
        <dbReference type="EnsemblMetazoa" id="CLYHEMP000310.1"/>
    </source>
</evidence>
<feature type="compositionally biased region" description="Basic and acidic residues" evidence="3">
    <location>
        <begin position="383"/>
        <end position="395"/>
    </location>
</feature>
<evidence type="ECO:0000256" key="1">
    <source>
        <dbReference type="ARBA" id="ARBA00022729"/>
    </source>
</evidence>
<dbReference type="InterPro" id="IPR003599">
    <property type="entry name" value="Ig_sub"/>
</dbReference>
<dbReference type="AlphaFoldDB" id="A0A7M5UEZ5"/>
<dbReference type="GO" id="GO:0007156">
    <property type="term" value="P:homophilic cell adhesion via plasma membrane adhesion molecules"/>
    <property type="evidence" value="ECO:0007669"/>
    <property type="project" value="TreeGrafter"/>
</dbReference>
<dbReference type="Proteomes" id="UP000594262">
    <property type="component" value="Unplaced"/>
</dbReference>
<proteinExistence type="predicted"/>
<dbReference type="Gene3D" id="2.60.40.10">
    <property type="entry name" value="Immunoglobulins"/>
    <property type="match status" value="2"/>
</dbReference>
<feature type="transmembrane region" description="Helical" evidence="4">
    <location>
        <begin position="324"/>
        <end position="345"/>
    </location>
</feature>
<dbReference type="PANTHER" id="PTHR45080">
    <property type="entry name" value="CONTACTIN 5"/>
    <property type="match status" value="1"/>
</dbReference>
<dbReference type="InterPro" id="IPR007110">
    <property type="entry name" value="Ig-like_dom"/>
</dbReference>
<dbReference type="InterPro" id="IPR003598">
    <property type="entry name" value="Ig_sub2"/>
</dbReference>
<feature type="domain" description="Ig-like" evidence="5">
    <location>
        <begin position="226"/>
        <end position="316"/>
    </location>
</feature>
<keyword evidence="4" id="KW-1133">Transmembrane helix</keyword>
<name>A0A7M5UEZ5_9CNID</name>
<dbReference type="SMART" id="SM00409">
    <property type="entry name" value="IG"/>
    <property type="match status" value="2"/>
</dbReference>
<evidence type="ECO:0000256" key="4">
    <source>
        <dbReference type="SAM" id="Phobius"/>
    </source>
</evidence>
<dbReference type="Pfam" id="PF13927">
    <property type="entry name" value="Ig_3"/>
    <property type="match status" value="1"/>
</dbReference>
<feature type="region of interest" description="Disordered" evidence="3">
    <location>
        <begin position="354"/>
        <end position="395"/>
    </location>
</feature>
<dbReference type="InterPro" id="IPR013098">
    <property type="entry name" value="Ig_I-set"/>
</dbReference>
<feature type="compositionally biased region" description="Basic and acidic residues" evidence="3">
    <location>
        <begin position="361"/>
        <end position="374"/>
    </location>
</feature>
<dbReference type="CDD" id="cd00096">
    <property type="entry name" value="Ig"/>
    <property type="match status" value="1"/>
</dbReference>
<accession>A0A7M5UEZ5</accession>
<dbReference type="Pfam" id="PF07679">
    <property type="entry name" value="I-set"/>
    <property type="match status" value="1"/>
</dbReference>
<sequence length="395" mass="44388">FLVSASFTVVKEPSGSVFPLEGSKFTVKCIVTGVDKLPNATFRDRNNNAVEGSTDGHRTFIKDIDGFNEVLTLIWNPLRLTDIEIPDLSCDVDDTDSFKYNIHIIPIVSKPMINLYPKNETVNKDDDLTLTCDIKVKMFEKWENFALEWLFNGQLIDKNSNKYKINKLVDEAENKSSTLTVSKASNKDEGIYQCRANVNLKSGDTTDSTFSEDADIEVKWEDTSTPAKQEIIKMNEESVEMACLIKGYPIPKLHWQKGDDTLAAGDDSRYTFSNDTKYGTENSLFAISKVTYTDRGKYYCVATFQSGKSSRQEFILRVRDPLGALWPALGILIEAILLFLIIGLYTCFKKSKHQNTDDVDGANHEKSPLVKDAPRVSYTTGDEGVKSRLVNDEKA</sequence>
<dbReference type="InterPro" id="IPR013783">
    <property type="entry name" value="Ig-like_fold"/>
</dbReference>
<evidence type="ECO:0000259" key="5">
    <source>
        <dbReference type="PROSITE" id="PS50835"/>
    </source>
</evidence>
<feature type="domain" description="Ig-like" evidence="5">
    <location>
        <begin position="111"/>
        <end position="211"/>
    </location>
</feature>
<evidence type="ECO:0000313" key="7">
    <source>
        <dbReference type="Proteomes" id="UP000594262"/>
    </source>
</evidence>
<dbReference type="SMART" id="SM00408">
    <property type="entry name" value="IGc2"/>
    <property type="match status" value="2"/>
</dbReference>
<dbReference type="InterPro" id="IPR036179">
    <property type="entry name" value="Ig-like_dom_sf"/>
</dbReference>
<protein>
    <recommendedName>
        <fullName evidence="5">Ig-like domain-containing protein</fullName>
    </recommendedName>
</protein>
<organism evidence="6 7">
    <name type="scientific">Clytia hemisphaerica</name>
    <dbReference type="NCBI Taxonomy" id="252671"/>
    <lineage>
        <taxon>Eukaryota</taxon>
        <taxon>Metazoa</taxon>
        <taxon>Cnidaria</taxon>
        <taxon>Hydrozoa</taxon>
        <taxon>Hydroidolina</taxon>
        <taxon>Leptothecata</taxon>
        <taxon>Obeliida</taxon>
        <taxon>Clytiidae</taxon>
        <taxon>Clytia</taxon>
    </lineage>
</organism>
<reference evidence="6" key="1">
    <citation type="submission" date="2021-01" db="UniProtKB">
        <authorList>
            <consortium name="EnsemblMetazoa"/>
        </authorList>
    </citation>
    <scope>IDENTIFICATION</scope>
</reference>
<dbReference type="OrthoDB" id="5983873at2759"/>
<keyword evidence="7" id="KW-1185">Reference proteome</keyword>
<dbReference type="InterPro" id="IPR050958">
    <property type="entry name" value="Cell_Adh-Cytoskel_Orgn"/>
</dbReference>
<evidence type="ECO:0000256" key="3">
    <source>
        <dbReference type="SAM" id="MobiDB-lite"/>
    </source>
</evidence>
<dbReference type="SUPFAM" id="SSF48726">
    <property type="entry name" value="Immunoglobulin"/>
    <property type="match status" value="2"/>
</dbReference>